<dbReference type="RefSeq" id="WP_119351203.1">
    <property type="nucleotide sequence ID" value="NZ_QWET01000015.1"/>
</dbReference>
<reference evidence="1 2" key="1">
    <citation type="journal article" date="2015" name="Int. J. Syst. Evol. Microbiol.">
        <title>Mariniphaga sediminis sp. nov., isolated from coastal sediment.</title>
        <authorList>
            <person name="Wang F.Q."/>
            <person name="Shen Q.Y."/>
            <person name="Chen G.J."/>
            <person name="Du Z.J."/>
        </authorList>
    </citation>
    <scope>NUCLEOTIDE SEQUENCE [LARGE SCALE GENOMIC DNA]</scope>
    <source>
        <strain evidence="1 2">SY21</strain>
    </source>
</reference>
<name>A0A399CYB5_9BACT</name>
<evidence type="ECO:0000313" key="1">
    <source>
        <dbReference type="EMBL" id="RIH63948.1"/>
    </source>
</evidence>
<dbReference type="Proteomes" id="UP000266441">
    <property type="component" value="Unassembled WGS sequence"/>
</dbReference>
<organism evidence="1 2">
    <name type="scientific">Mariniphaga sediminis</name>
    <dbReference type="NCBI Taxonomy" id="1628158"/>
    <lineage>
        <taxon>Bacteria</taxon>
        <taxon>Pseudomonadati</taxon>
        <taxon>Bacteroidota</taxon>
        <taxon>Bacteroidia</taxon>
        <taxon>Marinilabiliales</taxon>
        <taxon>Prolixibacteraceae</taxon>
        <taxon>Mariniphaga</taxon>
    </lineage>
</organism>
<evidence type="ECO:0000313" key="2">
    <source>
        <dbReference type="Proteomes" id="UP000266441"/>
    </source>
</evidence>
<dbReference type="SUPFAM" id="SSF82171">
    <property type="entry name" value="DPP6 N-terminal domain-like"/>
    <property type="match status" value="1"/>
</dbReference>
<protein>
    <submittedName>
        <fullName evidence="1">Uncharacterized protein</fullName>
    </submittedName>
</protein>
<accession>A0A399CYB5</accession>
<dbReference type="InterPro" id="IPR015943">
    <property type="entry name" value="WD40/YVTN_repeat-like_dom_sf"/>
</dbReference>
<dbReference type="OrthoDB" id="5174394at2"/>
<gene>
    <name evidence="1" type="ORF">D1164_17570</name>
</gene>
<dbReference type="EMBL" id="QWET01000015">
    <property type="protein sequence ID" value="RIH63948.1"/>
    <property type="molecule type" value="Genomic_DNA"/>
</dbReference>
<proteinExistence type="predicted"/>
<comment type="caution">
    <text evidence="1">The sequence shown here is derived from an EMBL/GenBank/DDBJ whole genome shotgun (WGS) entry which is preliminary data.</text>
</comment>
<dbReference type="Gene3D" id="2.130.10.10">
    <property type="entry name" value="YVTN repeat-like/Quinoprotein amine dehydrogenase"/>
    <property type="match status" value="1"/>
</dbReference>
<keyword evidence="2" id="KW-1185">Reference proteome</keyword>
<sequence>MKRREFFKTSAGLLVTPLALDLYHVNTWFSEKKKYTFEFYRKGETAVPVKKVTPSDGFYLHTFYDVCPFSPSQKYLAVTKLPFQNRDARFGDIAEICLIDLEEEAIKTVYKTKGWGFQLGANLEWGKTDRFLYTNDIINNEAVCVRIDLETGEIIAYKGPKYHLSPNEDTVIGFPLDLINTTQMGYGVPDYSPGKEIKGAPSDNGLWKTNLKTNEKKLLVSLEEASQSATDPGYLQGGNCYFFHSKFNSRGDKIMQVMRCLFPGNPQKRGRNASLLTFSGNGGNIKEIISREQWGYGGNHPNWHPNGNSIIMNIVPGWLGEKTMRFCKFDADGNNFEILSEKFSGSGHPSVTPDTKYLLSDYYVSKLKNEYNGEVPVRMIDLTTQTEVHICKIFTDMEYMKKDPVLRLDPHPAWSRDYKQVCFNGAPNGERSVFIARLDEIIVEKYG</sequence>
<dbReference type="AlphaFoldDB" id="A0A399CYB5"/>